<dbReference type="OrthoDB" id="9981889at2759"/>
<comment type="caution">
    <text evidence="3">The sequence shown here is derived from an EMBL/GenBank/DDBJ whole genome shotgun (WGS) entry which is preliminary data.</text>
</comment>
<evidence type="ECO:0000313" key="3">
    <source>
        <dbReference type="EMBL" id="KNC21308.1"/>
    </source>
</evidence>
<keyword evidence="1" id="KW-0812">Transmembrane</keyword>
<organism evidence="3 4">
    <name type="scientific">Lucilia cuprina</name>
    <name type="common">Green bottle fly</name>
    <name type="synonym">Australian sheep blowfly</name>
    <dbReference type="NCBI Taxonomy" id="7375"/>
    <lineage>
        <taxon>Eukaryota</taxon>
        <taxon>Metazoa</taxon>
        <taxon>Ecdysozoa</taxon>
        <taxon>Arthropoda</taxon>
        <taxon>Hexapoda</taxon>
        <taxon>Insecta</taxon>
        <taxon>Pterygota</taxon>
        <taxon>Neoptera</taxon>
        <taxon>Endopterygota</taxon>
        <taxon>Diptera</taxon>
        <taxon>Brachycera</taxon>
        <taxon>Muscomorpha</taxon>
        <taxon>Oestroidea</taxon>
        <taxon>Calliphoridae</taxon>
        <taxon>Luciliinae</taxon>
        <taxon>Lucilia</taxon>
    </lineage>
</organism>
<dbReference type="OMA" id="IHFNYYV"/>
<dbReference type="Pfam" id="PF16020">
    <property type="entry name" value="Deltameth_res"/>
    <property type="match status" value="1"/>
</dbReference>
<evidence type="ECO:0000259" key="2">
    <source>
        <dbReference type="Pfam" id="PF16020"/>
    </source>
</evidence>
<keyword evidence="1" id="KW-1133">Transmembrane helix</keyword>
<reference evidence="3 4" key="1">
    <citation type="journal article" date="2015" name="Nat. Commun.">
        <title>Lucilia cuprina genome unlocks parasitic fly biology to underpin future interventions.</title>
        <authorList>
            <person name="Anstead C.A."/>
            <person name="Korhonen P.K."/>
            <person name="Young N.D."/>
            <person name="Hall R.S."/>
            <person name="Jex A.R."/>
            <person name="Murali S.C."/>
            <person name="Hughes D.S."/>
            <person name="Lee S.F."/>
            <person name="Perry T."/>
            <person name="Stroehlein A.J."/>
            <person name="Ansell B.R."/>
            <person name="Breugelmans B."/>
            <person name="Hofmann A."/>
            <person name="Qu J."/>
            <person name="Dugan S."/>
            <person name="Lee S.L."/>
            <person name="Chao H."/>
            <person name="Dinh H."/>
            <person name="Han Y."/>
            <person name="Doddapaneni H.V."/>
            <person name="Worley K.C."/>
            <person name="Muzny D.M."/>
            <person name="Ioannidis P."/>
            <person name="Waterhouse R.M."/>
            <person name="Zdobnov E.M."/>
            <person name="James P.J."/>
            <person name="Bagnall N.H."/>
            <person name="Kotze A.C."/>
            <person name="Gibbs R.A."/>
            <person name="Richards S."/>
            <person name="Batterham P."/>
            <person name="Gasser R.B."/>
        </authorList>
    </citation>
    <scope>NUCLEOTIDE SEQUENCE [LARGE SCALE GENOMIC DNA]</scope>
    <source>
        <strain evidence="3 4">LS</strain>
        <tissue evidence="3">Full body</tissue>
    </source>
</reference>
<dbReference type="PANTHER" id="PTHR22133:SF2">
    <property type="entry name" value="AT01821P-RELATED"/>
    <property type="match status" value="1"/>
</dbReference>
<evidence type="ECO:0000256" key="1">
    <source>
        <dbReference type="SAM" id="Phobius"/>
    </source>
</evidence>
<feature type="domain" description="Deltamethrin resistance protein prag01" evidence="2">
    <location>
        <begin position="34"/>
        <end position="85"/>
    </location>
</feature>
<gene>
    <name evidence="3" type="ORF">FF38_08382</name>
</gene>
<feature type="transmembrane region" description="Helical" evidence="1">
    <location>
        <begin position="54"/>
        <end position="72"/>
    </location>
</feature>
<name>A0A0L0BMY9_LUCCU</name>
<dbReference type="EMBL" id="JRES01001641">
    <property type="protein sequence ID" value="KNC21308.1"/>
    <property type="molecule type" value="Genomic_DNA"/>
</dbReference>
<keyword evidence="4" id="KW-1185">Reference proteome</keyword>
<dbReference type="InterPro" id="IPR031973">
    <property type="entry name" value="Deltameth_res_prag01"/>
</dbReference>
<dbReference type="Proteomes" id="UP000037069">
    <property type="component" value="Unassembled WGS sequence"/>
</dbReference>
<proteinExistence type="predicted"/>
<evidence type="ECO:0000313" key="4">
    <source>
        <dbReference type="Proteomes" id="UP000037069"/>
    </source>
</evidence>
<dbReference type="STRING" id="7375.A0A0L0BMY9"/>
<keyword evidence="1" id="KW-0472">Membrane</keyword>
<accession>A0A0L0BMY9</accession>
<protein>
    <recommendedName>
        <fullName evidence="2">Deltamethrin resistance protein prag01 domain-containing protein</fullName>
    </recommendedName>
</protein>
<sequence length="89" mass="9575">MLVKHIVKQGLLLKNAGAMSRAAYHGHGVKVTMDDMPVPQGDWKEHHSRQNAKYNAVLLTGVAALVGTLALIKSTGIIELNYSPPSSLD</sequence>
<dbReference type="PANTHER" id="PTHR22133">
    <property type="entry name" value="AT01821P-RELATED"/>
    <property type="match status" value="1"/>
</dbReference>
<dbReference type="AlphaFoldDB" id="A0A0L0BMY9"/>